<dbReference type="AlphaFoldDB" id="A0A1K2IHK7"/>
<dbReference type="PANTHER" id="PTHR30329">
    <property type="entry name" value="STATOR ELEMENT OF FLAGELLAR MOTOR COMPLEX"/>
    <property type="match status" value="1"/>
</dbReference>
<keyword evidence="7 9" id="KW-0472">Membrane</keyword>
<keyword evidence="6" id="KW-0626">Porin</keyword>
<dbReference type="InterPro" id="IPR050330">
    <property type="entry name" value="Bact_OuterMem_StrucFunc"/>
</dbReference>
<feature type="domain" description="OmpA-like" evidence="11">
    <location>
        <begin position="262"/>
        <end position="384"/>
    </location>
</feature>
<dbReference type="PANTHER" id="PTHR30329:SF21">
    <property type="entry name" value="LIPOPROTEIN YIAD-RELATED"/>
    <property type="match status" value="1"/>
</dbReference>
<dbReference type="SUPFAM" id="SSF56925">
    <property type="entry name" value="OMPA-like"/>
    <property type="match status" value="1"/>
</dbReference>
<evidence type="ECO:0000256" key="9">
    <source>
        <dbReference type="PROSITE-ProRule" id="PRU00473"/>
    </source>
</evidence>
<evidence type="ECO:0000256" key="5">
    <source>
        <dbReference type="ARBA" id="ARBA00023065"/>
    </source>
</evidence>
<dbReference type="InterPro" id="IPR036737">
    <property type="entry name" value="OmpA-like_sf"/>
</dbReference>
<name>A0A1K2IHK7_9FLAO</name>
<dbReference type="GO" id="GO:0015288">
    <property type="term" value="F:porin activity"/>
    <property type="evidence" value="ECO:0007669"/>
    <property type="project" value="UniProtKB-KW"/>
</dbReference>
<sequence>MVFVFAYFSSINAQIPPLTEKDSTIVSSWIFGIGYNIIDDSGDVFDKLFDIKKSWNALPYPSRISIGKYFKNGLGVEAIAAYTKYSKGKRVDRMNITENEEFLSFDTRLSYDLNKVIGETGWFDPYIGLGLGYTDANNVSRGTFNGVLGFRTWFSDNLGLDINSSGKWSFDATATNYIQHVVGVVYRFDIKKELTKQGEEKLALINELEKENIRFNDSIAMVAEVKEKAIQLENQLAQEKEVARLAQIEKQKLEEKNKKFDEIQTAINALDKVNFNFNSSNLNTESKKILLKLVSILNNNPELIVEISSHTDSRGSKLYNQILSEQRLKSTIQYLSENKVSNDKLIGKAFGEEKLLNECDDNTKCSESKHKENRRSEIKIIDFKN</sequence>
<dbReference type="PROSITE" id="PS51123">
    <property type="entry name" value="OMPA_2"/>
    <property type="match status" value="1"/>
</dbReference>
<proteinExistence type="predicted"/>
<keyword evidence="2" id="KW-0813">Transport</keyword>
<evidence type="ECO:0000256" key="6">
    <source>
        <dbReference type="ARBA" id="ARBA00023114"/>
    </source>
</evidence>
<keyword evidence="8" id="KW-0998">Cell outer membrane</keyword>
<evidence type="ECO:0000259" key="11">
    <source>
        <dbReference type="PROSITE" id="PS51123"/>
    </source>
</evidence>
<dbReference type="GO" id="GO:0006811">
    <property type="term" value="P:monoatomic ion transport"/>
    <property type="evidence" value="ECO:0007669"/>
    <property type="project" value="UniProtKB-KW"/>
</dbReference>
<dbReference type="CDD" id="cd07185">
    <property type="entry name" value="OmpA_C-like"/>
    <property type="match status" value="1"/>
</dbReference>
<dbReference type="STRING" id="369401.SAMN05428642_102285"/>
<dbReference type="EMBL" id="FPKV01000002">
    <property type="protein sequence ID" value="SFZ91746.1"/>
    <property type="molecule type" value="Genomic_DNA"/>
</dbReference>
<dbReference type="PRINTS" id="PR01021">
    <property type="entry name" value="OMPADOMAIN"/>
</dbReference>
<evidence type="ECO:0000256" key="3">
    <source>
        <dbReference type="ARBA" id="ARBA00022452"/>
    </source>
</evidence>
<evidence type="ECO:0000256" key="10">
    <source>
        <dbReference type="SAM" id="Coils"/>
    </source>
</evidence>
<comment type="subcellular location">
    <subcellularLocation>
        <location evidence="1">Cell outer membrane</location>
        <topology evidence="1">Multi-pass membrane protein</topology>
    </subcellularLocation>
</comment>
<dbReference type="GO" id="GO:0009279">
    <property type="term" value="C:cell outer membrane"/>
    <property type="evidence" value="ECO:0007669"/>
    <property type="project" value="UniProtKB-SubCell"/>
</dbReference>
<dbReference type="Gene3D" id="2.40.160.20">
    <property type="match status" value="1"/>
</dbReference>
<dbReference type="Pfam" id="PF00691">
    <property type="entry name" value="OmpA"/>
    <property type="match status" value="1"/>
</dbReference>
<keyword evidence="5" id="KW-0406">Ion transport</keyword>
<dbReference type="Proteomes" id="UP000182544">
    <property type="component" value="Unassembled WGS sequence"/>
</dbReference>
<accession>A0A1K2IHK7</accession>
<evidence type="ECO:0000256" key="1">
    <source>
        <dbReference type="ARBA" id="ARBA00004571"/>
    </source>
</evidence>
<evidence type="ECO:0000256" key="8">
    <source>
        <dbReference type="ARBA" id="ARBA00023237"/>
    </source>
</evidence>
<keyword evidence="3" id="KW-1134">Transmembrane beta strand</keyword>
<protein>
    <submittedName>
        <fullName evidence="12">Outer membrane protein OmpA</fullName>
    </submittedName>
</protein>
<dbReference type="InterPro" id="IPR011250">
    <property type="entry name" value="OMP/PagP_B-barrel"/>
</dbReference>
<gene>
    <name evidence="12" type="ORF">SAMN05428642_102285</name>
</gene>
<evidence type="ECO:0000256" key="2">
    <source>
        <dbReference type="ARBA" id="ARBA00022448"/>
    </source>
</evidence>
<keyword evidence="13" id="KW-1185">Reference proteome</keyword>
<dbReference type="SUPFAM" id="SSF103088">
    <property type="entry name" value="OmpA-like"/>
    <property type="match status" value="1"/>
</dbReference>
<keyword evidence="10" id="KW-0175">Coiled coil</keyword>
<evidence type="ECO:0000256" key="4">
    <source>
        <dbReference type="ARBA" id="ARBA00022692"/>
    </source>
</evidence>
<dbReference type="GO" id="GO:0046930">
    <property type="term" value="C:pore complex"/>
    <property type="evidence" value="ECO:0007669"/>
    <property type="project" value="UniProtKB-KW"/>
</dbReference>
<evidence type="ECO:0000313" key="12">
    <source>
        <dbReference type="EMBL" id="SFZ91746.1"/>
    </source>
</evidence>
<feature type="coiled-coil region" evidence="10">
    <location>
        <begin position="191"/>
        <end position="273"/>
    </location>
</feature>
<evidence type="ECO:0000313" key="13">
    <source>
        <dbReference type="Proteomes" id="UP000182544"/>
    </source>
</evidence>
<dbReference type="Gene3D" id="3.30.1330.60">
    <property type="entry name" value="OmpA-like domain"/>
    <property type="match status" value="1"/>
</dbReference>
<reference evidence="12 13" key="1">
    <citation type="submission" date="2016-10" db="EMBL/GenBank/DDBJ databases">
        <authorList>
            <person name="de Groot N.N."/>
        </authorList>
    </citation>
    <scope>NUCLEOTIDE SEQUENCE [LARGE SCALE GENOMIC DNA]</scope>
    <source>
        <strain evidence="12 13">DSM 18180</strain>
    </source>
</reference>
<evidence type="ECO:0000256" key="7">
    <source>
        <dbReference type="ARBA" id="ARBA00023136"/>
    </source>
</evidence>
<dbReference type="InterPro" id="IPR006665">
    <property type="entry name" value="OmpA-like"/>
</dbReference>
<dbReference type="InterPro" id="IPR006664">
    <property type="entry name" value="OMP_bac"/>
</dbReference>
<organism evidence="12 13">
    <name type="scientific">Flaviramulus basaltis</name>
    <dbReference type="NCBI Taxonomy" id="369401"/>
    <lineage>
        <taxon>Bacteria</taxon>
        <taxon>Pseudomonadati</taxon>
        <taxon>Bacteroidota</taxon>
        <taxon>Flavobacteriia</taxon>
        <taxon>Flavobacteriales</taxon>
        <taxon>Flavobacteriaceae</taxon>
        <taxon>Flaviramulus</taxon>
    </lineage>
</organism>
<keyword evidence="4" id="KW-0812">Transmembrane</keyword>